<evidence type="ECO:0000256" key="7">
    <source>
        <dbReference type="ARBA" id="ARBA00022915"/>
    </source>
</evidence>
<evidence type="ECO:0000256" key="6">
    <source>
        <dbReference type="ARBA" id="ARBA00022605"/>
    </source>
</evidence>
<feature type="binding site" evidence="12">
    <location>
        <position position="205"/>
    </location>
    <ligand>
        <name>pyruvate</name>
        <dbReference type="ChEBI" id="CHEBI:15361"/>
    </ligand>
</feature>
<feature type="site" description="Part of a proton relay during catalysis" evidence="12">
    <location>
        <position position="109"/>
    </location>
</feature>
<comment type="function">
    <text evidence="1 12">Catalyzes the condensation of (S)-aspartate-beta-semialdehyde [(S)-ASA] and pyruvate to 4-hydroxy-tetrahydrodipicolinate (HTPA).</text>
</comment>
<comment type="subunit">
    <text evidence="12">Homotetramer; dimer of dimers.</text>
</comment>
<dbReference type="InterPro" id="IPR002220">
    <property type="entry name" value="DapA-like"/>
</dbReference>
<comment type="caution">
    <text evidence="14">The sequence shown here is derived from an EMBL/GenBank/DDBJ whole genome shotgun (WGS) entry which is preliminary data.</text>
</comment>
<dbReference type="SUPFAM" id="SSF51569">
    <property type="entry name" value="Aldolase"/>
    <property type="match status" value="1"/>
</dbReference>
<comment type="catalytic activity">
    <reaction evidence="11 12">
        <text>L-aspartate 4-semialdehyde + pyruvate = (2S,4S)-4-hydroxy-2,3,4,5-tetrahydrodipicolinate + H2O + H(+)</text>
        <dbReference type="Rhea" id="RHEA:34171"/>
        <dbReference type="ChEBI" id="CHEBI:15361"/>
        <dbReference type="ChEBI" id="CHEBI:15377"/>
        <dbReference type="ChEBI" id="CHEBI:15378"/>
        <dbReference type="ChEBI" id="CHEBI:67139"/>
        <dbReference type="ChEBI" id="CHEBI:537519"/>
        <dbReference type="EC" id="4.3.3.7"/>
    </reaction>
</comment>
<dbReference type="CDD" id="cd00950">
    <property type="entry name" value="DHDPS"/>
    <property type="match status" value="1"/>
</dbReference>
<keyword evidence="7 12" id="KW-0220">Diaminopimelate biosynthesis</keyword>
<gene>
    <name evidence="12 14" type="primary">dapA</name>
    <name evidence="14" type="ORF">ACFQHR_17970</name>
</gene>
<dbReference type="GO" id="GO:0008840">
    <property type="term" value="F:4-hydroxy-tetrahydrodipicolinate synthase activity"/>
    <property type="evidence" value="ECO:0007669"/>
    <property type="project" value="UniProtKB-EC"/>
</dbReference>
<dbReference type="Proteomes" id="UP001596405">
    <property type="component" value="Unassembled WGS sequence"/>
</dbReference>
<dbReference type="EMBL" id="JBHSYQ010000016">
    <property type="protein sequence ID" value="MFC6999528.1"/>
    <property type="molecule type" value="Genomic_DNA"/>
</dbReference>
<evidence type="ECO:0000313" key="14">
    <source>
        <dbReference type="EMBL" id="MFC6999528.1"/>
    </source>
</evidence>
<evidence type="ECO:0000256" key="13">
    <source>
        <dbReference type="PIRNR" id="PIRNR001365"/>
    </source>
</evidence>
<dbReference type="PANTHER" id="PTHR12128">
    <property type="entry name" value="DIHYDRODIPICOLINATE SYNTHASE"/>
    <property type="match status" value="1"/>
</dbReference>
<dbReference type="PRINTS" id="PR00146">
    <property type="entry name" value="DHPICSNTHASE"/>
</dbReference>
<sequence length="294" mass="32005">MQELRGTGVALVTPFKEDFSVDFEAFGRLIDYTISNGVDYLIVNGTTGESVTTTPYERTELLAFAKERIAGRKPLVYGLGANDTQYVLDWMKTLDFDGVSAVLSVCPYYNKPSQEGIFLHYSAIADVSPVPVMLYNVPGRTGINMSAATTLRLAQHPNILGTKDACGNLEQYMAIIEGRPEGFLVISGDDMTTVPLISVGGDGIVTVLGNAFPERFSRMTRLALDGNFKEAAALQRSFLKVNPLMYEESNPVGIKLILESLGICSPYVRLPLAPASESLKQRIKEAAAPILPKL</sequence>
<evidence type="ECO:0000256" key="5">
    <source>
        <dbReference type="ARBA" id="ARBA00022490"/>
    </source>
</evidence>
<keyword evidence="10 12" id="KW-0704">Schiff base</keyword>
<accession>A0ABW2DSR5</accession>
<keyword evidence="6 12" id="KW-0028">Amino-acid biosynthesis</keyword>
<dbReference type="Pfam" id="PF00701">
    <property type="entry name" value="DHDPS"/>
    <property type="match status" value="1"/>
</dbReference>
<evidence type="ECO:0000256" key="12">
    <source>
        <dbReference type="HAMAP-Rule" id="MF_00418"/>
    </source>
</evidence>
<evidence type="ECO:0000256" key="8">
    <source>
        <dbReference type="ARBA" id="ARBA00023154"/>
    </source>
</evidence>
<name>A0ABW2DSR5_9BACT</name>
<dbReference type="GO" id="GO:0005524">
    <property type="term" value="F:ATP binding"/>
    <property type="evidence" value="ECO:0007669"/>
    <property type="project" value="UniProtKB-KW"/>
</dbReference>
<protein>
    <recommendedName>
        <fullName evidence="4 12">4-hydroxy-tetrahydrodipicolinate synthase</fullName>
        <shortName evidence="12">HTPA synthase</shortName>
        <ecNumber evidence="4 12">4.3.3.7</ecNumber>
    </recommendedName>
</protein>
<evidence type="ECO:0000313" key="15">
    <source>
        <dbReference type="Proteomes" id="UP001596405"/>
    </source>
</evidence>
<feature type="active site" description="Schiff-base intermediate with substrate" evidence="12">
    <location>
        <position position="163"/>
    </location>
</feature>
<dbReference type="InterPro" id="IPR005263">
    <property type="entry name" value="DapA"/>
</dbReference>
<organism evidence="14 15">
    <name type="scientific">Rufibacter roseus</name>
    <dbReference type="NCBI Taxonomy" id="1567108"/>
    <lineage>
        <taxon>Bacteria</taxon>
        <taxon>Pseudomonadati</taxon>
        <taxon>Bacteroidota</taxon>
        <taxon>Cytophagia</taxon>
        <taxon>Cytophagales</taxon>
        <taxon>Hymenobacteraceae</taxon>
        <taxon>Rufibacter</taxon>
    </lineage>
</organism>
<feature type="binding site" evidence="12">
    <location>
        <position position="47"/>
    </location>
    <ligand>
        <name>pyruvate</name>
        <dbReference type="ChEBI" id="CHEBI:15361"/>
    </ligand>
</feature>
<keyword evidence="8 12" id="KW-0457">Lysine biosynthesis</keyword>
<dbReference type="PIRSF" id="PIRSF001365">
    <property type="entry name" value="DHDPS"/>
    <property type="match status" value="1"/>
</dbReference>
<keyword evidence="14" id="KW-0547">Nucleotide-binding</keyword>
<dbReference type="EC" id="4.3.3.7" evidence="4 12"/>
<dbReference type="PANTHER" id="PTHR12128:SF66">
    <property type="entry name" value="4-HYDROXY-2-OXOGLUTARATE ALDOLASE, MITOCHONDRIAL"/>
    <property type="match status" value="1"/>
</dbReference>
<keyword evidence="15" id="KW-1185">Reference proteome</keyword>
<dbReference type="NCBIfam" id="TIGR00674">
    <property type="entry name" value="dapA"/>
    <property type="match status" value="1"/>
</dbReference>
<comment type="subcellular location">
    <subcellularLocation>
        <location evidence="12">Cytoplasm</location>
    </subcellularLocation>
</comment>
<evidence type="ECO:0000256" key="2">
    <source>
        <dbReference type="ARBA" id="ARBA00005120"/>
    </source>
</evidence>
<evidence type="ECO:0000256" key="9">
    <source>
        <dbReference type="ARBA" id="ARBA00023239"/>
    </source>
</evidence>
<dbReference type="HAMAP" id="MF_00418">
    <property type="entry name" value="DapA"/>
    <property type="match status" value="1"/>
</dbReference>
<keyword evidence="9 12" id="KW-0456">Lyase</keyword>
<keyword evidence="5 12" id="KW-0963">Cytoplasm</keyword>
<dbReference type="Gene3D" id="3.20.20.70">
    <property type="entry name" value="Aldolase class I"/>
    <property type="match status" value="1"/>
</dbReference>
<comment type="similarity">
    <text evidence="3 12 13">Belongs to the DapA family.</text>
</comment>
<evidence type="ECO:0000256" key="10">
    <source>
        <dbReference type="ARBA" id="ARBA00023270"/>
    </source>
</evidence>
<evidence type="ECO:0000256" key="3">
    <source>
        <dbReference type="ARBA" id="ARBA00007592"/>
    </source>
</evidence>
<comment type="caution">
    <text evidence="12">Was originally thought to be a dihydrodipicolinate synthase (DHDPS), catalyzing the condensation of (S)-aspartate-beta-semialdehyde [(S)-ASA] and pyruvate to dihydrodipicolinate (DHDP). However, it was shown in E.coli that the product of the enzymatic reaction is not dihydrodipicolinate but in fact (4S)-4-hydroxy-2,3,4,5-tetrahydro-(2S)-dipicolinic acid (HTPA), and that the consecutive dehydration reaction leading to DHDP is not spontaneous but catalyzed by DapB.</text>
</comment>
<keyword evidence="14" id="KW-0067">ATP-binding</keyword>
<evidence type="ECO:0000256" key="4">
    <source>
        <dbReference type="ARBA" id="ARBA00012086"/>
    </source>
</evidence>
<dbReference type="InterPro" id="IPR013785">
    <property type="entry name" value="Aldolase_TIM"/>
</dbReference>
<feature type="site" description="Part of a proton relay during catalysis" evidence="12">
    <location>
        <position position="46"/>
    </location>
</feature>
<dbReference type="RefSeq" id="WP_066621285.1">
    <property type="nucleotide sequence ID" value="NZ_JBHSYQ010000016.1"/>
</dbReference>
<evidence type="ECO:0000256" key="1">
    <source>
        <dbReference type="ARBA" id="ARBA00003294"/>
    </source>
</evidence>
<comment type="pathway">
    <text evidence="2 12">Amino-acid biosynthesis; L-lysine biosynthesis via DAP pathway; (S)-tetrahydrodipicolinate from L-aspartate: step 3/4.</text>
</comment>
<evidence type="ECO:0000256" key="11">
    <source>
        <dbReference type="ARBA" id="ARBA00047836"/>
    </source>
</evidence>
<feature type="active site" description="Proton donor/acceptor" evidence="12">
    <location>
        <position position="135"/>
    </location>
</feature>
<reference evidence="15" key="1">
    <citation type="journal article" date="2019" name="Int. J. Syst. Evol. Microbiol.">
        <title>The Global Catalogue of Microorganisms (GCM) 10K type strain sequencing project: providing services to taxonomists for standard genome sequencing and annotation.</title>
        <authorList>
            <consortium name="The Broad Institute Genomics Platform"/>
            <consortium name="The Broad Institute Genome Sequencing Center for Infectious Disease"/>
            <person name="Wu L."/>
            <person name="Ma J."/>
        </authorList>
    </citation>
    <scope>NUCLEOTIDE SEQUENCE [LARGE SCALE GENOMIC DNA]</scope>
    <source>
        <strain evidence="15">CGMCC 4.7393</strain>
    </source>
</reference>
<proteinExistence type="inferred from homology"/>
<dbReference type="SMART" id="SM01130">
    <property type="entry name" value="DHDPS"/>
    <property type="match status" value="1"/>
</dbReference>